<organism evidence="1 2">
    <name type="scientific">Choiromyces venosus 120613-1</name>
    <dbReference type="NCBI Taxonomy" id="1336337"/>
    <lineage>
        <taxon>Eukaryota</taxon>
        <taxon>Fungi</taxon>
        <taxon>Dikarya</taxon>
        <taxon>Ascomycota</taxon>
        <taxon>Pezizomycotina</taxon>
        <taxon>Pezizomycetes</taxon>
        <taxon>Pezizales</taxon>
        <taxon>Tuberaceae</taxon>
        <taxon>Choiromyces</taxon>
    </lineage>
</organism>
<proteinExistence type="predicted"/>
<evidence type="ECO:0000313" key="2">
    <source>
        <dbReference type="Proteomes" id="UP000276215"/>
    </source>
</evidence>
<name>A0A3N4KGD5_9PEZI</name>
<gene>
    <name evidence="1" type="ORF">L873DRAFT_1786090</name>
</gene>
<protein>
    <submittedName>
        <fullName evidence="1">Uncharacterized protein</fullName>
    </submittedName>
</protein>
<reference evidence="1 2" key="1">
    <citation type="journal article" date="2018" name="Nat. Ecol. Evol.">
        <title>Pezizomycetes genomes reveal the molecular basis of ectomycorrhizal truffle lifestyle.</title>
        <authorList>
            <person name="Murat C."/>
            <person name="Payen T."/>
            <person name="Noel B."/>
            <person name="Kuo A."/>
            <person name="Morin E."/>
            <person name="Chen J."/>
            <person name="Kohler A."/>
            <person name="Krizsan K."/>
            <person name="Balestrini R."/>
            <person name="Da Silva C."/>
            <person name="Montanini B."/>
            <person name="Hainaut M."/>
            <person name="Levati E."/>
            <person name="Barry K.W."/>
            <person name="Belfiori B."/>
            <person name="Cichocki N."/>
            <person name="Clum A."/>
            <person name="Dockter R.B."/>
            <person name="Fauchery L."/>
            <person name="Guy J."/>
            <person name="Iotti M."/>
            <person name="Le Tacon F."/>
            <person name="Lindquist E.A."/>
            <person name="Lipzen A."/>
            <person name="Malagnac F."/>
            <person name="Mello A."/>
            <person name="Molinier V."/>
            <person name="Miyauchi S."/>
            <person name="Poulain J."/>
            <person name="Riccioni C."/>
            <person name="Rubini A."/>
            <person name="Sitrit Y."/>
            <person name="Splivallo R."/>
            <person name="Traeger S."/>
            <person name="Wang M."/>
            <person name="Zifcakova L."/>
            <person name="Wipf D."/>
            <person name="Zambonelli A."/>
            <person name="Paolocci F."/>
            <person name="Nowrousian M."/>
            <person name="Ottonello S."/>
            <person name="Baldrian P."/>
            <person name="Spatafora J.W."/>
            <person name="Henrissat B."/>
            <person name="Nagy L.G."/>
            <person name="Aury J.M."/>
            <person name="Wincker P."/>
            <person name="Grigoriev I.V."/>
            <person name="Bonfante P."/>
            <person name="Martin F.M."/>
        </authorList>
    </citation>
    <scope>NUCLEOTIDE SEQUENCE [LARGE SCALE GENOMIC DNA]</scope>
    <source>
        <strain evidence="1 2">120613-1</strain>
    </source>
</reference>
<dbReference type="Proteomes" id="UP000276215">
    <property type="component" value="Unassembled WGS sequence"/>
</dbReference>
<dbReference type="AlphaFoldDB" id="A0A3N4KGD5"/>
<evidence type="ECO:0000313" key="1">
    <source>
        <dbReference type="EMBL" id="RPB04935.1"/>
    </source>
</evidence>
<sequence>MLELCEEKPEILYDVLGDVITPKKTDILAPLSPQQRTLLQNLAYGTHAHTVHFKDKPVINEPPTHISFANASFDICEQVAPTEYQRGNVFERELDPRRSITIEMGHAGVGDEKVLYRSFEEAEVGPRELWPLADSKDYMLLIVVPCKHVEPRIILASQSGLMLNRVGSQAISLWGDCNPENAEALSAEILFDQMVVPVLFKKASDKSKFDALVQSYPNAVRAREPDGSKENLVFKWILKSYQELTPSSGSPSAASRPSRPDKYWELRILETNADKYLDITRRIVISSCARSEYPKCISHFLPPCEVFVRKLPHSPCEMEIKWTDCTQRLGSAAGKFTYGFTPENPNHRTRFHFLEASGLTSDPLQ</sequence>
<accession>A0A3N4KGD5</accession>
<dbReference type="STRING" id="1336337.A0A3N4KGD5"/>
<dbReference type="EMBL" id="ML120356">
    <property type="protein sequence ID" value="RPB04935.1"/>
    <property type="molecule type" value="Genomic_DNA"/>
</dbReference>
<keyword evidence="2" id="KW-1185">Reference proteome</keyword>
<dbReference type="OrthoDB" id="3045089at2759"/>